<gene>
    <name evidence="9" type="ORF">DFR41_107199</name>
</gene>
<name>A0A370FC34_9BURK</name>
<dbReference type="InterPro" id="IPR027417">
    <property type="entry name" value="P-loop_NTPase"/>
</dbReference>
<dbReference type="Proteomes" id="UP000255265">
    <property type="component" value="Unassembled WGS sequence"/>
</dbReference>
<dbReference type="PANTHER" id="PTHR42788">
    <property type="entry name" value="TAURINE IMPORT ATP-BINDING PROTEIN-RELATED"/>
    <property type="match status" value="1"/>
</dbReference>
<dbReference type="AlphaFoldDB" id="A0A370FC34"/>
<evidence type="ECO:0000256" key="2">
    <source>
        <dbReference type="ARBA" id="ARBA00022448"/>
    </source>
</evidence>
<dbReference type="PANTHER" id="PTHR42788:SF17">
    <property type="entry name" value="ALIPHATIC SULFONATES IMPORT ATP-BINDING PROTEIN SSUB"/>
    <property type="match status" value="1"/>
</dbReference>
<dbReference type="PROSITE" id="PS50893">
    <property type="entry name" value="ABC_TRANSPORTER_2"/>
    <property type="match status" value="1"/>
</dbReference>
<keyword evidence="6" id="KW-1278">Translocase</keyword>
<dbReference type="InterPro" id="IPR003593">
    <property type="entry name" value="AAA+_ATPase"/>
</dbReference>
<dbReference type="EMBL" id="QQAV01000007">
    <property type="protein sequence ID" value="RDI22796.1"/>
    <property type="molecule type" value="Genomic_DNA"/>
</dbReference>
<evidence type="ECO:0000256" key="1">
    <source>
        <dbReference type="ARBA" id="ARBA00005417"/>
    </source>
</evidence>
<dbReference type="SMART" id="SM00382">
    <property type="entry name" value="AAA"/>
    <property type="match status" value="1"/>
</dbReference>
<evidence type="ECO:0000313" key="9">
    <source>
        <dbReference type="EMBL" id="RDI22796.1"/>
    </source>
</evidence>
<dbReference type="PROSITE" id="PS00211">
    <property type="entry name" value="ABC_TRANSPORTER_1"/>
    <property type="match status" value="1"/>
</dbReference>
<keyword evidence="10" id="KW-1185">Reference proteome</keyword>
<dbReference type="STRING" id="433924.NS331_09785"/>
<dbReference type="OrthoDB" id="8683598at2"/>
<evidence type="ECO:0000313" key="10">
    <source>
        <dbReference type="Proteomes" id="UP000255265"/>
    </source>
</evidence>
<comment type="caution">
    <text evidence="9">The sequence shown here is derived from an EMBL/GenBank/DDBJ whole genome shotgun (WGS) entry which is preliminary data.</text>
</comment>
<comment type="similarity">
    <text evidence="1">Belongs to the ABC transporter superfamily.</text>
</comment>
<reference evidence="9 10" key="1">
    <citation type="submission" date="2018-07" db="EMBL/GenBank/DDBJ databases">
        <title>Genomic Encyclopedia of Type Strains, Phase IV (KMG-IV): sequencing the most valuable type-strain genomes for metagenomic binning, comparative biology and taxonomic classification.</title>
        <authorList>
            <person name="Goeker M."/>
        </authorList>
    </citation>
    <scope>NUCLEOTIDE SEQUENCE [LARGE SCALE GENOMIC DNA]</scope>
    <source>
        <strain evidence="9 10">DSM 21352</strain>
    </source>
</reference>
<proteinExistence type="inferred from homology"/>
<organism evidence="9 10">
    <name type="scientific">Pseudacidovorax intermedius</name>
    <dbReference type="NCBI Taxonomy" id="433924"/>
    <lineage>
        <taxon>Bacteria</taxon>
        <taxon>Pseudomonadati</taxon>
        <taxon>Pseudomonadota</taxon>
        <taxon>Betaproteobacteria</taxon>
        <taxon>Burkholderiales</taxon>
        <taxon>Comamonadaceae</taxon>
        <taxon>Pseudacidovorax</taxon>
    </lineage>
</organism>
<dbReference type="Gene3D" id="3.40.50.300">
    <property type="entry name" value="P-loop containing nucleotide triphosphate hydrolases"/>
    <property type="match status" value="1"/>
</dbReference>
<sequence length="278" mass="30650">MNAVLNREEEAVIAPAGVALDAQGLGKRYGEREVLHQLQLHVAPGEFVAIVGRSGCGKSTLLRLVAGLEPASSGQLTTDRKPIRGLHDDTRIMFQEARLLPWKRVLDNVTLGLPAGSRERGREVLAQVGLAERADEWPARLSGGQRQRVALARALVHHPRLLLLDEPLGALDALTRIEMHRLIERLWQRHRFTALLVTHDVQEAVALADRVILIEEGRIALDVRIDLPRPRAQGDAAFAALEKRILDRVLQKPADEAPLPAANDPLAQTPAHALRWAV</sequence>
<evidence type="ECO:0000256" key="6">
    <source>
        <dbReference type="ARBA" id="ARBA00022967"/>
    </source>
</evidence>
<evidence type="ECO:0000256" key="7">
    <source>
        <dbReference type="ARBA" id="ARBA00023136"/>
    </source>
</evidence>
<dbReference type="RefSeq" id="WP_114803742.1">
    <property type="nucleotide sequence ID" value="NZ_QQAV01000007.1"/>
</dbReference>
<keyword evidence="3" id="KW-1003">Cell membrane</keyword>
<dbReference type="CDD" id="cd03293">
    <property type="entry name" value="ABC_NrtD_SsuB_transporters"/>
    <property type="match status" value="1"/>
</dbReference>
<dbReference type="InterPro" id="IPR017871">
    <property type="entry name" value="ABC_transporter-like_CS"/>
</dbReference>
<keyword evidence="2" id="KW-0813">Transport</keyword>
<keyword evidence="4" id="KW-0547">Nucleotide-binding</keyword>
<evidence type="ECO:0000256" key="4">
    <source>
        <dbReference type="ARBA" id="ARBA00022741"/>
    </source>
</evidence>
<dbReference type="InterPro" id="IPR050166">
    <property type="entry name" value="ABC_transporter_ATP-bind"/>
</dbReference>
<accession>A0A370FC34</accession>
<dbReference type="GO" id="GO:0005524">
    <property type="term" value="F:ATP binding"/>
    <property type="evidence" value="ECO:0007669"/>
    <property type="project" value="UniProtKB-KW"/>
</dbReference>
<dbReference type="GO" id="GO:0016887">
    <property type="term" value="F:ATP hydrolysis activity"/>
    <property type="evidence" value="ECO:0007669"/>
    <property type="project" value="InterPro"/>
</dbReference>
<evidence type="ECO:0000259" key="8">
    <source>
        <dbReference type="PROSITE" id="PS50893"/>
    </source>
</evidence>
<feature type="domain" description="ABC transporter" evidence="8">
    <location>
        <begin position="20"/>
        <end position="241"/>
    </location>
</feature>
<dbReference type="SUPFAM" id="SSF52540">
    <property type="entry name" value="P-loop containing nucleoside triphosphate hydrolases"/>
    <property type="match status" value="1"/>
</dbReference>
<dbReference type="Pfam" id="PF00005">
    <property type="entry name" value="ABC_tran"/>
    <property type="match status" value="1"/>
</dbReference>
<keyword evidence="5 9" id="KW-0067">ATP-binding</keyword>
<evidence type="ECO:0000256" key="5">
    <source>
        <dbReference type="ARBA" id="ARBA00022840"/>
    </source>
</evidence>
<protein>
    <submittedName>
        <fullName evidence="9">Sulfonate transport system ATP-binding protein</fullName>
    </submittedName>
</protein>
<dbReference type="InterPro" id="IPR003439">
    <property type="entry name" value="ABC_transporter-like_ATP-bd"/>
</dbReference>
<keyword evidence="7" id="KW-0472">Membrane</keyword>
<evidence type="ECO:0000256" key="3">
    <source>
        <dbReference type="ARBA" id="ARBA00022475"/>
    </source>
</evidence>